<evidence type="ECO:0000256" key="1">
    <source>
        <dbReference type="SAM" id="SignalP"/>
    </source>
</evidence>
<sequence length="412" mass="43595">MYKSAALVSLFIASASCQQLWVAIRIQAVDSPCLGSFTTTVTPPVSFLTVTSTSIELVTATRTDNTLEVTTTTETETLTASTIKTEPTFVSDFTTATRLDTVTITQTTIETRTSTVTTTIFTTVRVEPIKKRNEDGVGLVAQTTAFHALEQRQNSGDDSNIPLCPGVQPVTVTALALSTTITIATTIQQTGTVALGLTSVTATTATQPETYIVTSIVIATETTSVISTINEMVTTTMPTTTTTDTTTTTSVTSTTISIVPPPCRVFVQGGSHDRQYVAIMEHPVPHAALVEGTPDETSMDPAKVARLMGMTNERRFGTASSAQPLALLRFGLNETGSARAATSPSDMQFSVGPGGVVNIRQNGESIDMMACPIGGGGSLAINAQETTTDCKAVKLVAQKYLNNFSEIPFYFL</sequence>
<dbReference type="EMBL" id="JAGTJQ010000005">
    <property type="protein sequence ID" value="KAH7030719.1"/>
    <property type="molecule type" value="Genomic_DNA"/>
</dbReference>
<dbReference type="GeneID" id="70188221"/>
<feature type="chain" id="PRO_5040302580" evidence="1">
    <location>
        <begin position="18"/>
        <end position="412"/>
    </location>
</feature>
<keyword evidence="1" id="KW-0732">Signal</keyword>
<dbReference type="AlphaFoldDB" id="A0A9P8Y8G5"/>
<dbReference type="Proteomes" id="UP000756346">
    <property type="component" value="Unassembled WGS sequence"/>
</dbReference>
<dbReference type="RefSeq" id="XP_046012399.1">
    <property type="nucleotide sequence ID" value="XM_046158675.1"/>
</dbReference>
<name>A0A9P8Y8G5_9PEZI</name>
<protein>
    <submittedName>
        <fullName evidence="2">Uncharacterized protein</fullName>
    </submittedName>
</protein>
<keyword evidence="3" id="KW-1185">Reference proteome</keyword>
<feature type="signal peptide" evidence="1">
    <location>
        <begin position="1"/>
        <end position="17"/>
    </location>
</feature>
<evidence type="ECO:0000313" key="2">
    <source>
        <dbReference type="EMBL" id="KAH7030719.1"/>
    </source>
</evidence>
<dbReference type="PROSITE" id="PS51257">
    <property type="entry name" value="PROKAR_LIPOPROTEIN"/>
    <property type="match status" value="1"/>
</dbReference>
<accession>A0A9P8Y8G5</accession>
<proteinExistence type="predicted"/>
<comment type="caution">
    <text evidence="2">The sequence shown here is derived from an EMBL/GenBank/DDBJ whole genome shotgun (WGS) entry which is preliminary data.</text>
</comment>
<organism evidence="2 3">
    <name type="scientific">Microdochium trichocladiopsis</name>
    <dbReference type="NCBI Taxonomy" id="1682393"/>
    <lineage>
        <taxon>Eukaryota</taxon>
        <taxon>Fungi</taxon>
        <taxon>Dikarya</taxon>
        <taxon>Ascomycota</taxon>
        <taxon>Pezizomycotina</taxon>
        <taxon>Sordariomycetes</taxon>
        <taxon>Xylariomycetidae</taxon>
        <taxon>Xylariales</taxon>
        <taxon>Microdochiaceae</taxon>
        <taxon>Microdochium</taxon>
    </lineage>
</organism>
<evidence type="ECO:0000313" key="3">
    <source>
        <dbReference type="Proteomes" id="UP000756346"/>
    </source>
</evidence>
<reference evidence="2" key="1">
    <citation type="journal article" date="2021" name="Nat. Commun.">
        <title>Genetic determinants of endophytism in the Arabidopsis root mycobiome.</title>
        <authorList>
            <person name="Mesny F."/>
            <person name="Miyauchi S."/>
            <person name="Thiergart T."/>
            <person name="Pickel B."/>
            <person name="Atanasova L."/>
            <person name="Karlsson M."/>
            <person name="Huettel B."/>
            <person name="Barry K.W."/>
            <person name="Haridas S."/>
            <person name="Chen C."/>
            <person name="Bauer D."/>
            <person name="Andreopoulos W."/>
            <person name="Pangilinan J."/>
            <person name="LaButti K."/>
            <person name="Riley R."/>
            <person name="Lipzen A."/>
            <person name="Clum A."/>
            <person name="Drula E."/>
            <person name="Henrissat B."/>
            <person name="Kohler A."/>
            <person name="Grigoriev I.V."/>
            <person name="Martin F.M."/>
            <person name="Hacquard S."/>
        </authorList>
    </citation>
    <scope>NUCLEOTIDE SEQUENCE</scope>
    <source>
        <strain evidence="2">MPI-CAGE-CH-0230</strain>
    </source>
</reference>
<gene>
    <name evidence="2" type="ORF">B0I36DRAFT_362541</name>
</gene>